<evidence type="ECO:0000313" key="2">
    <source>
        <dbReference type="Proteomes" id="UP000037035"/>
    </source>
</evidence>
<dbReference type="EMBL" id="LAVV01008346">
    <property type="protein sequence ID" value="KNZ53045.1"/>
    <property type="molecule type" value="Genomic_DNA"/>
</dbReference>
<gene>
    <name evidence="1" type="ORF">VP01_335g4</name>
</gene>
<comment type="caution">
    <text evidence="1">The sequence shown here is derived from an EMBL/GenBank/DDBJ whole genome shotgun (WGS) entry which is preliminary data.</text>
</comment>
<dbReference type="AlphaFoldDB" id="A0A0L6UYU2"/>
<protein>
    <submittedName>
        <fullName evidence="1">Uncharacterized protein</fullName>
    </submittedName>
</protein>
<dbReference type="Proteomes" id="UP000037035">
    <property type="component" value="Unassembled WGS sequence"/>
</dbReference>
<dbReference type="VEuPathDB" id="FungiDB:VP01_335g4"/>
<name>A0A0L6UYU2_9BASI</name>
<organism evidence="1 2">
    <name type="scientific">Puccinia sorghi</name>
    <dbReference type="NCBI Taxonomy" id="27349"/>
    <lineage>
        <taxon>Eukaryota</taxon>
        <taxon>Fungi</taxon>
        <taxon>Dikarya</taxon>
        <taxon>Basidiomycota</taxon>
        <taxon>Pucciniomycotina</taxon>
        <taxon>Pucciniomycetes</taxon>
        <taxon>Pucciniales</taxon>
        <taxon>Pucciniaceae</taxon>
        <taxon>Puccinia</taxon>
    </lineage>
</organism>
<sequence>MNMRFSGEWDHEAVDYQRRERGEVEKLDELKKVEACERKRDDQLGLSCPECENAAMGESMMMVMWLLEEIFMWIHADDIRHLPVHAHKHPVVLAGNARHLMLADPTKLFTASAKEPKSSSPNLHELPLYFMINYIYRTPSIGDSATSAHQYILLTGPSITRHKLINALPGMMIRRSLGAFPAKRPCASPATKRRDLVVNCFKRLKLSKLRAHLHVTYFIGLQIINQSPSNGGPVCNCNRNLVLYYIHQGCFHGTCMQVFSHHFLEYPPEYTPCLLHLLHPLSCHISLLPVPVPVSVPVCSCPHSQFLLMIPVPVPVLPVTCPVMSCSLSRPPLDLARRLSSCFHLNLLKSGCTQDEIFISTSEKSHISFSHPTFLEILFEFKKTDLCLVLK</sequence>
<accession>A0A0L6UYU2</accession>
<evidence type="ECO:0000313" key="1">
    <source>
        <dbReference type="EMBL" id="KNZ53045.1"/>
    </source>
</evidence>
<reference evidence="1 2" key="1">
    <citation type="submission" date="2015-08" db="EMBL/GenBank/DDBJ databases">
        <title>Next Generation Sequencing and Analysis of the Genome of Puccinia sorghi L Schw, the Causal Agent of Maize Common Rust.</title>
        <authorList>
            <person name="Rochi L."/>
            <person name="Burguener G."/>
            <person name="Darino M."/>
            <person name="Turjanski A."/>
            <person name="Kreff E."/>
            <person name="Dieguez M.J."/>
            <person name="Sacco F."/>
        </authorList>
    </citation>
    <scope>NUCLEOTIDE SEQUENCE [LARGE SCALE GENOMIC DNA]</scope>
    <source>
        <strain evidence="1 2">RO10H11247</strain>
    </source>
</reference>
<proteinExistence type="predicted"/>
<keyword evidence="2" id="KW-1185">Reference proteome</keyword>